<dbReference type="GO" id="GO:0003724">
    <property type="term" value="F:RNA helicase activity"/>
    <property type="evidence" value="ECO:0007669"/>
    <property type="project" value="UniProtKB-EC"/>
</dbReference>
<evidence type="ECO:0000256" key="6">
    <source>
        <dbReference type="SAM" id="MobiDB-lite"/>
    </source>
</evidence>
<dbReference type="CDD" id="cd18787">
    <property type="entry name" value="SF2_C_DEAD"/>
    <property type="match status" value="1"/>
</dbReference>
<protein>
    <recommendedName>
        <fullName evidence="5">ATP-dependent RNA helicase</fullName>
        <ecNumber evidence="5">3.6.4.13</ecNumber>
    </recommendedName>
</protein>
<evidence type="ECO:0000313" key="10">
    <source>
        <dbReference type="Proteomes" id="UP001216638"/>
    </source>
</evidence>
<keyword evidence="4 5" id="KW-0694">RNA-binding</keyword>
<evidence type="ECO:0000256" key="2">
    <source>
        <dbReference type="ARBA" id="ARBA00022801"/>
    </source>
</evidence>
<dbReference type="EC" id="3.6.4.13" evidence="5"/>
<dbReference type="GO" id="GO:0005524">
    <property type="term" value="F:ATP binding"/>
    <property type="evidence" value="ECO:0007669"/>
    <property type="project" value="UniProtKB-UniRule"/>
</dbReference>
<evidence type="ECO:0000256" key="4">
    <source>
        <dbReference type="ARBA" id="ARBA00022884"/>
    </source>
</evidence>
<dbReference type="Gene3D" id="3.40.50.300">
    <property type="entry name" value="P-loop containing nucleotide triphosphate hydrolases"/>
    <property type="match status" value="2"/>
</dbReference>
<keyword evidence="5 9" id="KW-0347">Helicase</keyword>
<evidence type="ECO:0000313" key="9">
    <source>
        <dbReference type="EMBL" id="WFC93730.1"/>
    </source>
</evidence>
<feature type="domain" description="Helicase ATP-binding" evidence="7">
    <location>
        <begin position="62"/>
        <end position="280"/>
    </location>
</feature>
<dbReference type="SMART" id="SM00487">
    <property type="entry name" value="DEXDc"/>
    <property type="match status" value="1"/>
</dbReference>
<dbReference type="AlphaFoldDB" id="A0AAF0DT76"/>
<keyword evidence="3 5" id="KW-0067">ATP-binding</keyword>
<proteinExistence type="inferred from homology"/>
<reference evidence="9" key="1">
    <citation type="submission" date="2023-03" db="EMBL/GenBank/DDBJ databases">
        <title>Mating type loci evolution in Malassezia.</title>
        <authorList>
            <person name="Coelho M.A."/>
        </authorList>
    </citation>
    <scope>NUCLEOTIDE SEQUENCE</scope>
    <source>
        <strain evidence="9">CBS 14135</strain>
    </source>
</reference>
<dbReference type="Pfam" id="PF00271">
    <property type="entry name" value="Helicase_C"/>
    <property type="match status" value="1"/>
</dbReference>
<dbReference type="InterPro" id="IPR011545">
    <property type="entry name" value="DEAD/DEAH_box_helicase_dom"/>
</dbReference>
<keyword evidence="2 5" id="KW-0378">Hydrolase</keyword>
<comment type="domain">
    <text evidence="5">The Q motif is unique to and characteristic of the DEAD box family of RNA helicases and controls ATP binding and hydrolysis.</text>
</comment>
<dbReference type="PROSITE" id="PS51194">
    <property type="entry name" value="HELICASE_CTER"/>
    <property type="match status" value="1"/>
</dbReference>
<sequence length="632" mass="70148">MWWRGAVLDTAIESLRANVQPETYRALTQAPFRFTQMTDVQSRVLALLPELGQAGLVDTEVPLSDAEGRDLLVKARTGTGKTVAFLVPAIESRRRALDAAEHGQWTDAFQKFVEASGEGKLLLSDTPRASARLLRLFQKRSVGALILSPTRELATQIANEARKLLSHQSHLNVHLLVGGNDRRVQCDAWRKSSRDVVVATPGRLMDLMKDVEFRAPLATTQTLVLDEADMLLELGFREDIQHIIQALPPTSKRATMLFSATINPNIEAIARATLHRNHRFIDCVPPGEDVVHTRIPQYVTTLTDPAKVYSHVLRVVARDQLVHGVRSKVMVFFSTTRQTRAAAQVLRKASDTLPFEQATRVFDIHSDMDQSKRNKVATRFRTCTTAPSVLVTSDVSARGVDYPGVTQVVQVGIPSSPEIYVHRVGRTGRGNRDGRTDLVLMDWEDAFVTWDLQHMPLQRLAPADLAREVEQRATDADAADVAPEPQQRLRGARSVRPRREERLADHRPTAPRLTATSLDAAVAHACAGIDAELSRGVFTSLIGFYASRASTLRLHKGELVECVASLAHATTGATERPRLSPYMQRQLGVHKPRGEARDVRRGRSRGASRDKSWGDARGVSRSAAQRPRRRAF</sequence>
<dbReference type="PROSITE" id="PS51192">
    <property type="entry name" value="HELICASE_ATP_BIND_1"/>
    <property type="match status" value="1"/>
</dbReference>
<comment type="catalytic activity">
    <reaction evidence="5">
        <text>ATP + H2O = ADP + phosphate + H(+)</text>
        <dbReference type="Rhea" id="RHEA:13065"/>
        <dbReference type="ChEBI" id="CHEBI:15377"/>
        <dbReference type="ChEBI" id="CHEBI:15378"/>
        <dbReference type="ChEBI" id="CHEBI:30616"/>
        <dbReference type="ChEBI" id="CHEBI:43474"/>
        <dbReference type="ChEBI" id="CHEBI:456216"/>
        <dbReference type="EC" id="3.6.4.13"/>
    </reaction>
</comment>
<gene>
    <name evidence="9" type="ORF">MBRA1_000352</name>
</gene>
<dbReference type="Pfam" id="PF00270">
    <property type="entry name" value="DEAD"/>
    <property type="match status" value="1"/>
</dbReference>
<feature type="domain" description="Helicase C-terminal" evidence="8">
    <location>
        <begin position="317"/>
        <end position="477"/>
    </location>
</feature>
<feature type="region of interest" description="Disordered" evidence="6">
    <location>
        <begin position="471"/>
        <end position="512"/>
    </location>
</feature>
<feature type="compositionally biased region" description="Basic and acidic residues" evidence="6">
    <location>
        <begin position="592"/>
        <end position="614"/>
    </location>
</feature>
<evidence type="ECO:0000259" key="7">
    <source>
        <dbReference type="PROSITE" id="PS51192"/>
    </source>
</evidence>
<feature type="region of interest" description="Disordered" evidence="6">
    <location>
        <begin position="575"/>
        <end position="632"/>
    </location>
</feature>
<dbReference type="InterPro" id="IPR014001">
    <property type="entry name" value="Helicase_ATP-bd"/>
</dbReference>
<dbReference type="InterPro" id="IPR001650">
    <property type="entry name" value="Helicase_C-like"/>
</dbReference>
<accession>A0AAF0DT76</accession>
<keyword evidence="10" id="KW-1185">Reference proteome</keyword>
<name>A0AAF0DT76_9BASI</name>
<dbReference type="GO" id="GO:0003723">
    <property type="term" value="F:RNA binding"/>
    <property type="evidence" value="ECO:0007669"/>
    <property type="project" value="UniProtKB-UniRule"/>
</dbReference>
<feature type="compositionally biased region" description="Basic and acidic residues" evidence="6">
    <location>
        <begin position="497"/>
        <end position="508"/>
    </location>
</feature>
<comment type="function">
    <text evidence="5">RNA helicase.</text>
</comment>
<comment type="similarity">
    <text evidence="5">Belongs to the DEAD box helicase family.</text>
</comment>
<dbReference type="SUPFAM" id="SSF52540">
    <property type="entry name" value="P-loop containing nucleoside triphosphate hydrolases"/>
    <property type="match status" value="1"/>
</dbReference>
<dbReference type="SMART" id="SM00490">
    <property type="entry name" value="HELICc"/>
    <property type="match status" value="1"/>
</dbReference>
<dbReference type="EMBL" id="CP119951">
    <property type="protein sequence ID" value="WFC93730.1"/>
    <property type="molecule type" value="Genomic_DNA"/>
</dbReference>
<organism evidence="9 10">
    <name type="scientific">Malassezia brasiliensis</name>
    <dbReference type="NCBI Taxonomy" id="1821822"/>
    <lineage>
        <taxon>Eukaryota</taxon>
        <taxon>Fungi</taxon>
        <taxon>Dikarya</taxon>
        <taxon>Basidiomycota</taxon>
        <taxon>Ustilaginomycotina</taxon>
        <taxon>Malasseziomycetes</taxon>
        <taxon>Malasseziales</taxon>
        <taxon>Malasseziaceae</taxon>
        <taxon>Malassezia</taxon>
    </lineage>
</organism>
<evidence type="ECO:0000256" key="1">
    <source>
        <dbReference type="ARBA" id="ARBA00022741"/>
    </source>
</evidence>
<dbReference type="InterPro" id="IPR027417">
    <property type="entry name" value="P-loop_NTPase"/>
</dbReference>
<dbReference type="GO" id="GO:0016787">
    <property type="term" value="F:hydrolase activity"/>
    <property type="evidence" value="ECO:0007669"/>
    <property type="project" value="UniProtKB-KW"/>
</dbReference>
<evidence type="ECO:0000256" key="5">
    <source>
        <dbReference type="RuleBase" id="RU365068"/>
    </source>
</evidence>
<evidence type="ECO:0000256" key="3">
    <source>
        <dbReference type="ARBA" id="ARBA00022840"/>
    </source>
</evidence>
<dbReference type="PANTHER" id="PTHR24031">
    <property type="entry name" value="RNA HELICASE"/>
    <property type="match status" value="1"/>
</dbReference>
<evidence type="ECO:0000259" key="8">
    <source>
        <dbReference type="PROSITE" id="PS51194"/>
    </source>
</evidence>
<keyword evidence="1 5" id="KW-0547">Nucleotide-binding</keyword>
<dbReference type="Proteomes" id="UP001216638">
    <property type="component" value="Chromosome 1"/>
</dbReference>